<name>R3W7H2_9ENTE</name>
<dbReference type="STRING" id="317735.RU98_GL003079"/>
<evidence type="ECO:0000259" key="3">
    <source>
        <dbReference type="Pfam" id="PF06458"/>
    </source>
</evidence>
<feature type="transmembrane region" description="Helical" evidence="2">
    <location>
        <begin position="119"/>
        <end position="138"/>
    </location>
</feature>
<sequence length="477" mass="53533">MYLNEREDGKLKKPLLFCLALITSLSIFFPQQGFASENTSQVITEYQMLDEILPEMQGTIIKEIPNFTINKDVEKVSLIYKQKNTTNNSDSEHSQNKPLTQIAKPSTALPKANEQPTNLFATGLGVILIILILAFFIWKRKHLKQFLVIGMLLGGLGISKITLATNDALPIDVTETLDRGTVYTKSTTVPGFEYIGYIHASENIPPVVAQPVIVHYQDQNGQKIAENTIINGNIGDSYKTEQIDIDGYTFNSVTGDTSGILSDVQKSVIYTYEKIPVIAQPVTVHYQDLNGQKIAEDTIIKGNIGDPYTTEQINIDGYTFNSVTGDTSGILSDIQKSVIYTYEKEKNEAKLIIRFNNSSLIIPDFKTMDNGIYNIPENEDIENLEMRLEYNNQVYHQNEKVTDIIIPATLGETYSLPKYMTLKFYNAQGIKVDYLKSTTDVFFSGYSSKGYDTNNTGTIDEKEVIVNYTLEPTIIIF</sequence>
<keyword evidence="1" id="KW-0677">Repeat</keyword>
<evidence type="ECO:0000313" key="4">
    <source>
        <dbReference type="EMBL" id="EOL43452.1"/>
    </source>
</evidence>
<keyword evidence="5" id="KW-1185">Reference proteome</keyword>
<feature type="transmembrane region" description="Helical" evidence="2">
    <location>
        <begin position="145"/>
        <end position="163"/>
    </location>
</feature>
<keyword evidence="2" id="KW-0812">Transmembrane</keyword>
<gene>
    <name evidence="4" type="ORF">UC7_02781</name>
</gene>
<dbReference type="AlphaFoldDB" id="R3W7H2"/>
<keyword evidence="2" id="KW-0472">Membrane</keyword>
<dbReference type="Gene3D" id="3.10.20.320">
    <property type="entry name" value="Putative peptidoglycan bound protein (lpxtg motif)"/>
    <property type="match status" value="2"/>
</dbReference>
<proteinExistence type="predicted"/>
<dbReference type="InterPro" id="IPR009459">
    <property type="entry name" value="MucBP_dom"/>
</dbReference>
<dbReference type="eggNOG" id="COG4932">
    <property type="taxonomic scope" value="Bacteria"/>
</dbReference>
<dbReference type="Proteomes" id="UP000013840">
    <property type="component" value="Unassembled WGS sequence"/>
</dbReference>
<feature type="domain" description="MucBP" evidence="3">
    <location>
        <begin position="211"/>
        <end position="273"/>
    </location>
</feature>
<dbReference type="InterPro" id="IPR018247">
    <property type="entry name" value="EF_Hand_1_Ca_BS"/>
</dbReference>
<evidence type="ECO:0000256" key="1">
    <source>
        <dbReference type="ARBA" id="ARBA00022737"/>
    </source>
</evidence>
<protein>
    <recommendedName>
        <fullName evidence="3">MucBP domain-containing protein</fullName>
    </recommendedName>
</protein>
<reference evidence="4 5" key="1">
    <citation type="submission" date="2013-02" db="EMBL/GenBank/DDBJ databases">
        <title>The Genome Sequence of Enterococcus caccae BAA-1240.</title>
        <authorList>
            <consortium name="The Broad Institute Genome Sequencing Platform"/>
            <consortium name="The Broad Institute Genome Sequencing Center for Infectious Disease"/>
            <person name="Earl A.M."/>
            <person name="Gilmore M.S."/>
            <person name="Lebreton F."/>
            <person name="Walker B."/>
            <person name="Young S.K."/>
            <person name="Zeng Q."/>
            <person name="Gargeya S."/>
            <person name="Fitzgerald M."/>
            <person name="Haas B."/>
            <person name="Abouelleil A."/>
            <person name="Alvarado L."/>
            <person name="Arachchi H.M."/>
            <person name="Berlin A.M."/>
            <person name="Chapman S.B."/>
            <person name="Dewar J."/>
            <person name="Goldberg J."/>
            <person name="Griggs A."/>
            <person name="Gujja S."/>
            <person name="Hansen M."/>
            <person name="Howarth C."/>
            <person name="Imamovic A."/>
            <person name="Larimer J."/>
            <person name="McCowan C."/>
            <person name="Murphy C."/>
            <person name="Neiman D."/>
            <person name="Pearson M."/>
            <person name="Priest M."/>
            <person name="Roberts A."/>
            <person name="Saif S."/>
            <person name="Shea T."/>
            <person name="Sisk P."/>
            <person name="Sykes S."/>
            <person name="Wortman J."/>
            <person name="Nusbaum C."/>
            <person name="Birren B."/>
        </authorList>
    </citation>
    <scope>NUCLEOTIDE SEQUENCE [LARGE SCALE GENOMIC DNA]</scope>
    <source>
        <strain evidence="4 5">ATCC BAA-1240</strain>
    </source>
</reference>
<dbReference type="EMBL" id="AJAU01000022">
    <property type="protein sequence ID" value="EOL43452.1"/>
    <property type="molecule type" value="Genomic_DNA"/>
</dbReference>
<keyword evidence="2" id="KW-1133">Transmembrane helix</keyword>
<dbReference type="OrthoDB" id="2243933at2"/>
<dbReference type="Pfam" id="PF06458">
    <property type="entry name" value="MucBP"/>
    <property type="match status" value="2"/>
</dbReference>
<feature type="domain" description="MucBP" evidence="3">
    <location>
        <begin position="281"/>
        <end position="343"/>
    </location>
</feature>
<evidence type="ECO:0000313" key="5">
    <source>
        <dbReference type="Proteomes" id="UP000013840"/>
    </source>
</evidence>
<comment type="caution">
    <text evidence="4">The sequence shown here is derived from an EMBL/GenBank/DDBJ whole genome shotgun (WGS) entry which is preliminary data.</text>
</comment>
<dbReference type="PATRIC" id="fig|1158612.3.peg.2746"/>
<dbReference type="PROSITE" id="PS00018">
    <property type="entry name" value="EF_HAND_1"/>
    <property type="match status" value="1"/>
</dbReference>
<evidence type="ECO:0000256" key="2">
    <source>
        <dbReference type="SAM" id="Phobius"/>
    </source>
</evidence>
<accession>R3W7H2</accession>
<organism evidence="4 5">
    <name type="scientific">Enterococcus caccae ATCC BAA-1240</name>
    <dbReference type="NCBI Taxonomy" id="1158612"/>
    <lineage>
        <taxon>Bacteria</taxon>
        <taxon>Bacillati</taxon>
        <taxon>Bacillota</taxon>
        <taxon>Bacilli</taxon>
        <taxon>Lactobacillales</taxon>
        <taxon>Enterococcaceae</taxon>
        <taxon>Enterococcus</taxon>
    </lineage>
</organism>